<dbReference type="Pfam" id="PF03928">
    <property type="entry name" value="HbpS-like"/>
    <property type="match status" value="1"/>
</dbReference>
<dbReference type="PATRIC" id="fig|851.8.peg.1787"/>
<accession>A0A133NPN5</accession>
<keyword evidence="2" id="KW-1185">Reference proteome</keyword>
<dbReference type="SUPFAM" id="SSF143744">
    <property type="entry name" value="GlcG-like"/>
    <property type="match status" value="1"/>
</dbReference>
<organism evidence="1 2">
    <name type="scientific">Fusobacterium nucleatum</name>
    <dbReference type="NCBI Taxonomy" id="851"/>
    <lineage>
        <taxon>Bacteria</taxon>
        <taxon>Fusobacteriati</taxon>
        <taxon>Fusobacteriota</taxon>
        <taxon>Fusobacteriia</taxon>
        <taxon>Fusobacteriales</taxon>
        <taxon>Fusobacteriaceae</taxon>
        <taxon>Fusobacterium</taxon>
    </lineage>
</organism>
<dbReference type="AlphaFoldDB" id="A0A133NPN5"/>
<protein>
    <recommendedName>
        <fullName evidence="3">DhaG protein</fullName>
    </recommendedName>
</protein>
<reference evidence="2" key="1">
    <citation type="submission" date="2016-01" db="EMBL/GenBank/DDBJ databases">
        <authorList>
            <person name="Mitreva M."/>
            <person name="Pepin K.H."/>
            <person name="Mihindukulasuriya K.A."/>
            <person name="Fulton R."/>
            <person name="Fronick C."/>
            <person name="O'Laughlin M."/>
            <person name="Miner T."/>
            <person name="Herter B."/>
            <person name="Rosa B.A."/>
            <person name="Cordes M."/>
            <person name="Tomlinson C."/>
            <person name="Wollam A."/>
            <person name="Palsikar V.B."/>
            <person name="Mardis E.R."/>
            <person name="Wilson R.K."/>
        </authorList>
    </citation>
    <scope>NUCLEOTIDE SEQUENCE [LARGE SCALE GENOMIC DNA]</scope>
    <source>
        <strain evidence="2">MJR7757B</strain>
    </source>
</reference>
<dbReference type="PANTHER" id="PTHR34309:SF1">
    <property type="entry name" value="PROTEIN GLCG"/>
    <property type="match status" value="1"/>
</dbReference>
<sequence length="316" mass="35984">MVEMDINLIKNYIEKSDFDENIIFNTDINTNLEKSIFNNINEAVELIKKLDKFIDNEDFLNILKEISKKFLLIKNKKCISFETKNIESCVLKYSNILSFNTEYKIPEENEEVLIVYLLYTIIKKIQRRFISLSKNKEIRVDLINYIDKSCDFFHIIYKFIREKAMVKYVTELISEKLSSIDMDNNLSLEKARKIIRAGQKKAKKMNIAAVFAVVNAEGNLIIEERMDNAILVSVEVAYKKAYTAAALKLNTEDLTALVQPGAMFYGLQSDPKYIVFGGGMLLKINGKIVGAVGVSGGSAQEDMEIAKACVNAFETI</sequence>
<evidence type="ECO:0008006" key="3">
    <source>
        <dbReference type="Google" id="ProtNLM"/>
    </source>
</evidence>
<dbReference type="STRING" id="1408287.GCA_000493815_00634"/>
<dbReference type="InterPro" id="IPR038084">
    <property type="entry name" value="PduO/GlcC-like_sf"/>
</dbReference>
<dbReference type="EMBL" id="LRPY01000174">
    <property type="protein sequence ID" value="KXA18259.1"/>
    <property type="molecule type" value="Genomic_DNA"/>
</dbReference>
<dbReference type="Gene3D" id="3.30.450.150">
    <property type="entry name" value="Haem-degrading domain"/>
    <property type="match status" value="1"/>
</dbReference>
<proteinExistence type="predicted"/>
<gene>
    <name evidence="1" type="ORF">HMPREF3221_01775</name>
</gene>
<dbReference type="PANTHER" id="PTHR34309">
    <property type="entry name" value="SLR1406 PROTEIN"/>
    <property type="match status" value="1"/>
</dbReference>
<dbReference type="InterPro" id="IPR052517">
    <property type="entry name" value="GlcG_carb_metab_protein"/>
</dbReference>
<dbReference type="InterPro" id="IPR005624">
    <property type="entry name" value="PduO/GlcC-like"/>
</dbReference>
<comment type="caution">
    <text evidence="1">The sequence shown here is derived from an EMBL/GenBank/DDBJ whole genome shotgun (WGS) entry which is preliminary data.</text>
</comment>
<dbReference type="Gene3D" id="1.20.1200.10">
    <property type="entry name" value="Cobalamin adenosyltransferase-like"/>
    <property type="match status" value="1"/>
</dbReference>
<name>A0A133NPN5_FUSNU</name>
<evidence type="ECO:0000313" key="2">
    <source>
        <dbReference type="Proteomes" id="UP000070401"/>
    </source>
</evidence>
<dbReference type="InterPro" id="IPR036451">
    <property type="entry name" value="CblAdoTrfase-like_sf"/>
</dbReference>
<evidence type="ECO:0000313" key="1">
    <source>
        <dbReference type="EMBL" id="KXA18259.1"/>
    </source>
</evidence>
<dbReference type="Proteomes" id="UP000070401">
    <property type="component" value="Unassembled WGS sequence"/>
</dbReference>